<name>A0ABR1J0W3_9AGAR</name>
<keyword evidence="2" id="KW-1185">Reference proteome</keyword>
<evidence type="ECO:0000313" key="1">
    <source>
        <dbReference type="EMBL" id="KAK7445693.1"/>
    </source>
</evidence>
<proteinExistence type="predicted"/>
<dbReference type="Proteomes" id="UP001498398">
    <property type="component" value="Unassembled WGS sequence"/>
</dbReference>
<evidence type="ECO:0000313" key="2">
    <source>
        <dbReference type="Proteomes" id="UP001498398"/>
    </source>
</evidence>
<organism evidence="1 2">
    <name type="scientific">Marasmiellus scandens</name>
    <dbReference type="NCBI Taxonomy" id="2682957"/>
    <lineage>
        <taxon>Eukaryota</taxon>
        <taxon>Fungi</taxon>
        <taxon>Dikarya</taxon>
        <taxon>Basidiomycota</taxon>
        <taxon>Agaricomycotina</taxon>
        <taxon>Agaricomycetes</taxon>
        <taxon>Agaricomycetidae</taxon>
        <taxon>Agaricales</taxon>
        <taxon>Marasmiineae</taxon>
        <taxon>Omphalotaceae</taxon>
        <taxon>Marasmiellus</taxon>
    </lineage>
</organism>
<sequence length="667" mass="75464">MSQSFFPQASNFSIHGQANNFITGNQTNTTTNNYITVPELDSNSFPEAKPVHDEYHIRRGDIRIFHKVFSQDVDITSAQRWNNEPGKALAFKRTVHRANIIGRRDVLEFVAVSYSGRDGDTAWERDFIFFSNHHPHIAHLFGVNLSLRTLIFCNDIVPVKDLWERSSAIIKCYITHRASRDTHNIAAETNILSLMKDDFDLHNINWISIQPSGFACFAPPQTKSFGDDRDFVTSAGKWNVDELEPLPLKFYLGSDESALNFLLQWPVLSMEMSQELAFHVLIARSSSGTQTFYCEYPNLLTLPTSLPSIISGSPRRPIGQFKNTNISLGSRSCTTKISPWVGNWKLKTGFYRGEDIPHITVANGFTRISSTDYWQLCGVKKLSSPVLSLTLGVSKKDQEIFNIAWLSQASYCSSFSDTPTHLIQSIVLQLAPGNEKLLFPHNTQVYLFIAPVVVSNSPEVSAITVNWGENGESVYYWSFDPDGSRQISARVAEALGLAQLVKRINPLNMDDLQDHQYEAAIQLQSQRGYDPMTQGFAKRHELPLVEIVQPLSNIQDENEDGEMWYDAQESPIPDWNGTFLLSSAFFYHLEQNAFPGCSGAGCKLRVKKFLAAPWLYGFLPENHLNRWVGIFPVWNGEDIGSLQWEEHQHVHYVESSAAHRKRRASFS</sequence>
<dbReference type="EMBL" id="JBANRG010000046">
    <property type="protein sequence ID" value="KAK7445693.1"/>
    <property type="molecule type" value="Genomic_DNA"/>
</dbReference>
<comment type="caution">
    <text evidence="1">The sequence shown here is derived from an EMBL/GenBank/DDBJ whole genome shotgun (WGS) entry which is preliminary data.</text>
</comment>
<protein>
    <submittedName>
        <fullName evidence="1">Uncharacterized protein</fullName>
    </submittedName>
</protein>
<reference evidence="1 2" key="1">
    <citation type="submission" date="2024-01" db="EMBL/GenBank/DDBJ databases">
        <title>A draft genome for the cacao thread blight pathogen Marasmiellus scandens.</title>
        <authorList>
            <person name="Baruah I.K."/>
            <person name="Leung J."/>
            <person name="Bukari Y."/>
            <person name="Amoako-Attah I."/>
            <person name="Meinhardt L.W."/>
            <person name="Bailey B.A."/>
            <person name="Cohen S.P."/>
        </authorList>
    </citation>
    <scope>NUCLEOTIDE SEQUENCE [LARGE SCALE GENOMIC DNA]</scope>
    <source>
        <strain evidence="1 2">GH-19</strain>
    </source>
</reference>
<gene>
    <name evidence="1" type="ORF">VKT23_014688</name>
</gene>
<accession>A0ABR1J0W3</accession>